<keyword evidence="2" id="KW-0255">Endonuclease</keyword>
<dbReference type="AlphaFoldDB" id="G9WHS9"/>
<dbReference type="EMBL" id="AFVZ01000001">
    <property type="protein sequence ID" value="EHN58653.1"/>
    <property type="molecule type" value="Genomic_DNA"/>
</dbReference>
<keyword evidence="3" id="KW-1185">Reference proteome</keyword>
<name>G9WHS9_9LACO</name>
<comment type="caution">
    <text evidence="2">The sequence shown here is derived from an EMBL/GenBank/DDBJ whole genome shotgun (WGS) entry which is preliminary data.</text>
</comment>
<proteinExistence type="predicted"/>
<evidence type="ECO:0000256" key="1">
    <source>
        <dbReference type="SAM" id="MobiDB-lite"/>
    </source>
</evidence>
<protein>
    <submittedName>
        <fullName evidence="2">Type IIs restriction endonuclease</fullName>
    </submittedName>
</protein>
<dbReference type="HOGENOM" id="CLU_515643_0_0_9"/>
<sequence>MYSESDVGVKGANSSKSPDLSGRDKLTRAPQSLGFLQTQTRKPLQITAAGKQLLNNDLFEDVLMHQMLKFQLPSPLHHETAQNKGRFYIKPFLEILRLINILQYLTYDELTIFGMSMTDYRNFQVTVDAIRQYRRDRESTRGKKSLKKLSDDTKYAHYRAIYADMITAGNIATRESKTTSESQFMKKKLANLSDYTDAVFRSLRQSGLIVMSAGRTLSISPVRQREVSYILTQIERKPMPEDMARSQFDKYMFNPELPILLNDNRASLQSDIVSFKPSTSIDRDLDGMNTYELKSVLAKLRRRQREDRVTAQAKRLKERRDEDIQNILAVFKHISDKEEGRDGPLMLEWNMWRAITMIDHGDIKGNFVPDDNGMPISTAGGGQGDIVGNYGDFQMIVEVTLSTGKRQYDMESEPVTRHVGEVQSKSDKPVFGMFVAQNLTPTVVNYFWTTNVLNHKVYNGSVDIIPMNLATFVVFFKAASHKVLDASDLLSIHQYSTKIARKTALAGQTEDDWHSKVLDYVQEVAGVE</sequence>
<dbReference type="PATRIC" id="fig|1045004.4.peg.537"/>
<dbReference type="STRING" id="336988.NT96_03165"/>
<dbReference type="eggNOG" id="COG1578">
    <property type="taxonomic scope" value="Bacteria"/>
</dbReference>
<dbReference type="InterPro" id="IPR018573">
    <property type="entry name" value="Restrct_endonuc_II_AlwI"/>
</dbReference>
<dbReference type="RefSeq" id="WP_007745077.1">
    <property type="nucleotide sequence ID" value="NZ_ATZG01000005.1"/>
</dbReference>
<evidence type="ECO:0000313" key="3">
    <source>
        <dbReference type="Proteomes" id="UP000004959"/>
    </source>
</evidence>
<dbReference type="GO" id="GO:0004519">
    <property type="term" value="F:endonuclease activity"/>
    <property type="evidence" value="ECO:0007669"/>
    <property type="project" value="UniProtKB-KW"/>
</dbReference>
<accession>G9WHS9</accession>
<organism evidence="2 3">
    <name type="scientific">Oenococcus kitaharae DSM 17330</name>
    <dbReference type="NCBI Taxonomy" id="1045004"/>
    <lineage>
        <taxon>Bacteria</taxon>
        <taxon>Bacillati</taxon>
        <taxon>Bacillota</taxon>
        <taxon>Bacilli</taxon>
        <taxon>Lactobacillales</taxon>
        <taxon>Lactobacillaceae</taxon>
        <taxon>Oenococcus</taxon>
    </lineage>
</organism>
<dbReference type="Pfam" id="PF09491">
    <property type="entry name" value="RE_AlwI"/>
    <property type="match status" value="1"/>
</dbReference>
<dbReference type="CDD" id="cd22316">
    <property type="entry name" value="BspD6I-like"/>
    <property type="match status" value="1"/>
</dbReference>
<feature type="region of interest" description="Disordered" evidence="1">
    <location>
        <begin position="1"/>
        <end position="24"/>
    </location>
</feature>
<keyword evidence="2" id="KW-0378">Hydrolase</keyword>
<dbReference type="Gene3D" id="3.40.91.50">
    <property type="match status" value="1"/>
</dbReference>
<evidence type="ECO:0000313" key="2">
    <source>
        <dbReference type="EMBL" id="EHN58653.1"/>
    </source>
</evidence>
<gene>
    <name evidence="2" type="ORF">OKIT_0539</name>
</gene>
<keyword evidence="2" id="KW-0540">Nuclease</keyword>
<dbReference type="Proteomes" id="UP000004959">
    <property type="component" value="Chromosome"/>
</dbReference>
<reference evidence="2" key="1">
    <citation type="journal article" date="2012" name="PLoS ONE">
        <title>Functional divergence in the genus oenococcus as predicted by genome sequencing of the newly-described species, Oenococcus kitaharae.</title>
        <authorList>
            <person name="Borneman A.R."/>
            <person name="McCarthy J.M."/>
            <person name="Chambers P.J."/>
            <person name="Bartowsky E.J."/>
        </authorList>
    </citation>
    <scope>NUCLEOTIDE SEQUENCE [LARGE SCALE GENOMIC DNA]</scope>
    <source>
        <strain evidence="2">DSM 17330</strain>
    </source>
</reference>